<name>A0A1H1F661_9MICC</name>
<dbReference type="Proteomes" id="UP000181917">
    <property type="component" value="Unassembled WGS sequence"/>
</dbReference>
<evidence type="ECO:0000313" key="3">
    <source>
        <dbReference type="Proteomes" id="UP000181917"/>
    </source>
</evidence>
<feature type="region of interest" description="Disordered" evidence="1">
    <location>
        <begin position="1"/>
        <end position="24"/>
    </location>
</feature>
<dbReference type="AlphaFoldDB" id="A0A1H1F661"/>
<sequence length="286" mass="30995">MSVLMQPESPAHATGVQGSDPLVPPLEDLGSLAGGQGYFSSGPWLSADAAEVLLDSASRASARFGRTAALRRPDIAHEFTSWGFTNPRGSYTADTEFFRHAVRAAQTRARIDGWYLGKRTSLRLWIGGRWTAVVAGTSAGALLHGYESGNRGTMVQLDVAGVDDAASVMAAWSGLAPAWSVAGTAGTIDTINRSLFERRLQDARVPAPANAEGPLLRLWREPWFVWLASIGRGRFRRGFINAGTAGHFLFGVNNDGDVQLAQQSSSLLWHTLRDAVEDARFQERHY</sequence>
<evidence type="ECO:0000256" key="1">
    <source>
        <dbReference type="SAM" id="MobiDB-lite"/>
    </source>
</evidence>
<protein>
    <submittedName>
        <fullName evidence="2">Uncharacterized protein</fullName>
    </submittedName>
</protein>
<evidence type="ECO:0000313" key="2">
    <source>
        <dbReference type="EMBL" id="SDQ96482.1"/>
    </source>
</evidence>
<gene>
    <name evidence="2" type="ORF">SAMN04489742_3278</name>
</gene>
<dbReference type="STRING" id="37928.SAMN04489742_3278"/>
<keyword evidence="3" id="KW-1185">Reference proteome</keyword>
<organism evidence="2 3">
    <name type="scientific">Crystallibacter crystallopoietes</name>
    <dbReference type="NCBI Taxonomy" id="37928"/>
    <lineage>
        <taxon>Bacteria</taxon>
        <taxon>Bacillati</taxon>
        <taxon>Actinomycetota</taxon>
        <taxon>Actinomycetes</taxon>
        <taxon>Micrococcales</taxon>
        <taxon>Micrococcaceae</taxon>
        <taxon>Crystallibacter</taxon>
    </lineage>
</organism>
<dbReference type="RefSeq" id="WP_074701369.1">
    <property type="nucleotide sequence ID" value="NZ_CP018863.1"/>
</dbReference>
<proteinExistence type="predicted"/>
<dbReference type="OrthoDB" id="4863923at2"/>
<accession>A0A1H1F661</accession>
<reference evidence="2 3" key="1">
    <citation type="submission" date="2016-10" db="EMBL/GenBank/DDBJ databases">
        <authorList>
            <person name="de Groot N.N."/>
        </authorList>
    </citation>
    <scope>NUCLEOTIDE SEQUENCE [LARGE SCALE GENOMIC DNA]</scope>
    <source>
        <strain evidence="2 3">DSM 20117</strain>
    </source>
</reference>
<dbReference type="EMBL" id="FNKH01000002">
    <property type="protein sequence ID" value="SDQ96482.1"/>
    <property type="molecule type" value="Genomic_DNA"/>
</dbReference>